<sequence length="255" mass="28562">MVIPEISPEYVTGKIIDFIEKEVKKSGCTGVVIGLSGGLDSTVVAYLCSRLDDLDVLGISLPVISSNIDAKKIARDIDIRFKEIVLHEILDSISSSIPKDVWRQDKLAKGNLVARTRMSLLYYHSNINNMLVMGTGNKSEWYIGYFTKYGDGAADIRPIGDLYKTQVRQLARYLEVPENIIKKEPTAGLWSGQTDKNEIGMDYNTLDKIIYGVEEGRSINDIAISSDINVDLVKKVLKMHKNTVHKRNMPPICRL</sequence>
<evidence type="ECO:0000259" key="11">
    <source>
        <dbReference type="Pfam" id="PF02540"/>
    </source>
</evidence>
<evidence type="ECO:0000256" key="6">
    <source>
        <dbReference type="ARBA" id="ARBA00022842"/>
    </source>
</evidence>
<dbReference type="Pfam" id="PF02540">
    <property type="entry name" value="NAD_synthase"/>
    <property type="match status" value="1"/>
</dbReference>
<evidence type="ECO:0000256" key="5">
    <source>
        <dbReference type="ARBA" id="ARBA00022840"/>
    </source>
</evidence>
<proteinExistence type="inferred from homology"/>
<dbReference type="EMBL" id="MRZU01000003">
    <property type="protein sequence ID" value="OUJ18986.1"/>
    <property type="molecule type" value="Genomic_DNA"/>
</dbReference>
<feature type="binding site" evidence="8">
    <location>
        <position position="140"/>
    </location>
    <ligand>
        <name>Mg(2+)</name>
        <dbReference type="ChEBI" id="CHEBI:18420"/>
    </ligand>
</feature>
<dbReference type="Gene3D" id="3.40.50.620">
    <property type="entry name" value="HUPs"/>
    <property type="match status" value="1"/>
</dbReference>
<dbReference type="RefSeq" id="WP_236629425.1">
    <property type="nucleotide sequence ID" value="NZ_MRZU01000003.1"/>
</dbReference>
<dbReference type="SUPFAM" id="SSF52402">
    <property type="entry name" value="Adenine nucleotide alpha hydrolases-like"/>
    <property type="match status" value="1"/>
</dbReference>
<evidence type="ECO:0000256" key="7">
    <source>
        <dbReference type="ARBA" id="ARBA00023027"/>
    </source>
</evidence>
<dbReference type="PANTHER" id="PTHR23090:SF9">
    <property type="entry name" value="GLUTAMINE-DEPENDENT NAD(+) SYNTHETASE"/>
    <property type="match status" value="1"/>
</dbReference>
<evidence type="ECO:0000256" key="10">
    <source>
        <dbReference type="RuleBase" id="RU003812"/>
    </source>
</evidence>
<dbReference type="AlphaFoldDB" id="A0A1Y3GHX7"/>
<dbReference type="HAMAP" id="MF_00193">
    <property type="entry name" value="NadE_ammonia_dep"/>
    <property type="match status" value="1"/>
</dbReference>
<comment type="pathway">
    <text evidence="8">Cofactor biosynthesis; NAD(+) biosynthesis; NAD(+) from deamido-NAD(+) (ammonia route): step 1/1.</text>
</comment>
<feature type="binding site" description="in other chain" evidence="8">
    <location>
        <position position="148"/>
    </location>
    <ligand>
        <name>deamido-NAD(+)</name>
        <dbReference type="ChEBI" id="CHEBI:58437"/>
        <note>ligand shared between two neighboring subunits</note>
    </ligand>
</feature>
<reference evidence="12 13" key="1">
    <citation type="submission" date="2016-12" db="EMBL/GenBank/DDBJ databases">
        <title>Discovery of methanogenic haloarchaea.</title>
        <authorList>
            <person name="Sorokin D.Y."/>
            <person name="Makarova K.S."/>
            <person name="Abbas B."/>
            <person name="Ferrer M."/>
            <person name="Golyshin P.N."/>
        </authorList>
    </citation>
    <scope>NUCLEOTIDE SEQUENCE [LARGE SCALE GENOMIC DNA]</scope>
    <source>
        <strain evidence="12">AMET1</strain>
    </source>
</reference>
<dbReference type="NCBIfam" id="NF010587">
    <property type="entry name" value="PRK13980.1"/>
    <property type="match status" value="1"/>
</dbReference>
<dbReference type="GO" id="GO:0005737">
    <property type="term" value="C:cytoplasm"/>
    <property type="evidence" value="ECO:0007669"/>
    <property type="project" value="InterPro"/>
</dbReference>
<feature type="domain" description="NAD/GMP synthase" evidence="11">
    <location>
        <begin position="14"/>
        <end position="250"/>
    </location>
</feature>
<feature type="binding site" evidence="8">
    <location>
        <begin position="34"/>
        <end position="41"/>
    </location>
    <ligand>
        <name>ATP</name>
        <dbReference type="ChEBI" id="CHEBI:30616"/>
    </ligand>
</feature>
<comment type="caution">
    <text evidence="12">The sequence shown here is derived from an EMBL/GenBank/DDBJ whole genome shotgun (WGS) entry which is preliminary data.</text>
</comment>
<dbReference type="GO" id="GO:0005524">
    <property type="term" value="F:ATP binding"/>
    <property type="evidence" value="ECO:0007669"/>
    <property type="project" value="UniProtKB-UniRule"/>
</dbReference>
<comment type="similarity">
    <text evidence="1 8 9">Belongs to the NAD synthetase family.</text>
</comment>
<dbReference type="GO" id="GO:0003952">
    <property type="term" value="F:NAD+ synthase (glutamine-hydrolyzing) activity"/>
    <property type="evidence" value="ECO:0007669"/>
    <property type="project" value="InterPro"/>
</dbReference>
<feature type="binding site" evidence="8">
    <location>
        <position position="155"/>
    </location>
    <ligand>
        <name>deamido-NAD(+)</name>
        <dbReference type="ChEBI" id="CHEBI:58437"/>
        <note>ligand shared between two neighboring subunits</note>
    </ligand>
</feature>
<keyword evidence="4 8" id="KW-0547">Nucleotide-binding</keyword>
<accession>A0A1Y3GHX7</accession>
<evidence type="ECO:0000313" key="13">
    <source>
        <dbReference type="Proteomes" id="UP000195137"/>
    </source>
</evidence>
<dbReference type="PANTHER" id="PTHR23090">
    <property type="entry name" value="NH 3 /GLUTAMINE-DEPENDENT NAD + SYNTHETASE"/>
    <property type="match status" value="1"/>
</dbReference>
<evidence type="ECO:0000256" key="8">
    <source>
        <dbReference type="HAMAP-Rule" id="MF_00193"/>
    </source>
</evidence>
<keyword evidence="7 8" id="KW-0520">NAD</keyword>
<feature type="binding site" description="in other chain" evidence="8">
    <location>
        <position position="115"/>
    </location>
    <ligand>
        <name>deamido-NAD(+)</name>
        <dbReference type="ChEBI" id="CHEBI:58437"/>
        <note>ligand shared between two neighboring subunits</note>
    </ligand>
</feature>
<dbReference type="FunFam" id="3.40.50.620:FF:000106">
    <property type="entry name" value="Glutamine-dependent NAD(+) synthetase"/>
    <property type="match status" value="1"/>
</dbReference>
<evidence type="ECO:0000256" key="1">
    <source>
        <dbReference type="ARBA" id="ARBA00005859"/>
    </source>
</evidence>
<dbReference type="InterPro" id="IPR014729">
    <property type="entry name" value="Rossmann-like_a/b/a_fold"/>
</dbReference>
<dbReference type="InterPro" id="IPR022926">
    <property type="entry name" value="NH(3)-dep_NAD(+)_synth"/>
</dbReference>
<organism evidence="12 13">
    <name type="scientific">Methanonatronarchaeum thermophilum</name>
    <dbReference type="NCBI Taxonomy" id="1927129"/>
    <lineage>
        <taxon>Archaea</taxon>
        <taxon>Methanobacteriati</taxon>
        <taxon>Methanobacteriota</taxon>
        <taxon>Methanonatronarchaeia</taxon>
        <taxon>Methanonatronarchaeales</taxon>
        <taxon>Methanonatronarchaeaceae</taxon>
        <taxon>Methanonatronarchaeum</taxon>
    </lineage>
</organism>
<name>A0A1Y3GHX7_9EURY</name>
<evidence type="ECO:0000256" key="4">
    <source>
        <dbReference type="ARBA" id="ARBA00022741"/>
    </source>
</evidence>
<feature type="binding site" evidence="8">
    <location>
        <position position="186"/>
    </location>
    <ligand>
        <name>ATP</name>
        <dbReference type="ChEBI" id="CHEBI:30616"/>
    </ligand>
</feature>
<evidence type="ECO:0000256" key="2">
    <source>
        <dbReference type="ARBA" id="ARBA00022598"/>
    </source>
</evidence>
<evidence type="ECO:0000313" key="12">
    <source>
        <dbReference type="EMBL" id="OUJ18986.1"/>
    </source>
</evidence>
<dbReference type="InterPro" id="IPR022310">
    <property type="entry name" value="NAD/GMP_synthase"/>
</dbReference>
<protein>
    <recommendedName>
        <fullName evidence="8 10">NH(3)-dependent NAD(+) synthetase</fullName>
        <ecNumber evidence="8 10">6.3.1.5</ecNumber>
    </recommendedName>
</protein>
<gene>
    <name evidence="8" type="primary">nadE</name>
    <name evidence="12" type="ORF">AMET1_0637</name>
</gene>
<feature type="binding site" evidence="8">
    <location>
        <position position="135"/>
    </location>
    <ligand>
        <name>ATP</name>
        <dbReference type="ChEBI" id="CHEBI:30616"/>
    </ligand>
</feature>
<comment type="catalytic activity">
    <reaction evidence="8 10">
        <text>deamido-NAD(+) + NH4(+) + ATP = AMP + diphosphate + NAD(+) + H(+)</text>
        <dbReference type="Rhea" id="RHEA:21188"/>
        <dbReference type="ChEBI" id="CHEBI:15378"/>
        <dbReference type="ChEBI" id="CHEBI:28938"/>
        <dbReference type="ChEBI" id="CHEBI:30616"/>
        <dbReference type="ChEBI" id="CHEBI:33019"/>
        <dbReference type="ChEBI" id="CHEBI:57540"/>
        <dbReference type="ChEBI" id="CHEBI:58437"/>
        <dbReference type="ChEBI" id="CHEBI:456215"/>
        <dbReference type="EC" id="6.3.1.5"/>
    </reaction>
</comment>
<evidence type="ECO:0000256" key="9">
    <source>
        <dbReference type="RuleBase" id="RU003811"/>
    </source>
</evidence>
<dbReference type="UniPathway" id="UPA00253">
    <property type="reaction ID" value="UER00333"/>
</dbReference>
<keyword evidence="6 8" id="KW-0460">Magnesium</keyword>
<dbReference type="Proteomes" id="UP000195137">
    <property type="component" value="Unassembled WGS sequence"/>
</dbReference>
<keyword evidence="3 8" id="KW-0479">Metal-binding</keyword>
<keyword evidence="2 8" id="KW-0436">Ligase</keyword>
<keyword evidence="13" id="KW-1185">Reference proteome</keyword>
<dbReference type="EC" id="6.3.1.5" evidence="8 10"/>
<dbReference type="CDD" id="cd00553">
    <property type="entry name" value="NAD_synthase"/>
    <property type="match status" value="1"/>
</dbReference>
<evidence type="ECO:0000256" key="3">
    <source>
        <dbReference type="ARBA" id="ARBA00022723"/>
    </source>
</evidence>
<dbReference type="GO" id="GO:0008795">
    <property type="term" value="F:NAD+ synthase activity"/>
    <property type="evidence" value="ECO:0007669"/>
    <property type="project" value="UniProtKB-UniRule"/>
</dbReference>
<comment type="subunit">
    <text evidence="8">Homodimer.</text>
</comment>
<feature type="binding site" evidence="8">
    <location>
        <position position="164"/>
    </location>
    <ligand>
        <name>ATP</name>
        <dbReference type="ChEBI" id="CHEBI:30616"/>
    </ligand>
</feature>
<feature type="binding site" description="in other chain" evidence="8">
    <location>
        <begin position="245"/>
        <end position="246"/>
    </location>
    <ligand>
        <name>deamido-NAD(+)</name>
        <dbReference type="ChEBI" id="CHEBI:58437"/>
        <note>ligand shared between two neighboring subunits</note>
    </ligand>
</feature>
<dbReference type="GO" id="GO:0009435">
    <property type="term" value="P:NAD+ biosynthetic process"/>
    <property type="evidence" value="ECO:0007669"/>
    <property type="project" value="UniProtKB-UniRule"/>
</dbReference>
<dbReference type="GO" id="GO:0046872">
    <property type="term" value="F:metal ion binding"/>
    <property type="evidence" value="ECO:0007669"/>
    <property type="project" value="UniProtKB-KW"/>
</dbReference>
<dbReference type="InterPro" id="IPR003694">
    <property type="entry name" value="NAD_synthase"/>
</dbReference>
<dbReference type="GO" id="GO:0004359">
    <property type="term" value="F:glutaminase activity"/>
    <property type="evidence" value="ECO:0007669"/>
    <property type="project" value="InterPro"/>
</dbReference>
<keyword evidence="5 8" id="KW-0067">ATP-binding</keyword>
<dbReference type="NCBIfam" id="TIGR00552">
    <property type="entry name" value="nadE"/>
    <property type="match status" value="1"/>
</dbReference>
<comment type="function">
    <text evidence="8">Catalyzes the ATP-dependent amidation of deamido-NAD to form NAD. Uses ammonia as a nitrogen source.</text>
</comment>
<feature type="binding site" evidence="8">
    <location>
        <position position="40"/>
    </location>
    <ligand>
        <name>Mg(2+)</name>
        <dbReference type="ChEBI" id="CHEBI:18420"/>
    </ligand>
</feature>